<organism evidence="1 2">
    <name type="scientific">Brevibacillus laterosporus</name>
    <name type="common">Bacillus laterosporus</name>
    <dbReference type="NCBI Taxonomy" id="1465"/>
    <lineage>
        <taxon>Bacteria</taxon>
        <taxon>Bacillati</taxon>
        <taxon>Bacillota</taxon>
        <taxon>Bacilli</taxon>
        <taxon>Bacillales</taxon>
        <taxon>Paenibacillaceae</taxon>
        <taxon>Brevibacillus</taxon>
    </lineage>
</organism>
<gene>
    <name evidence="1" type="ORF">C4A77_16345</name>
</gene>
<proteinExistence type="predicted"/>
<comment type="caution">
    <text evidence="1">The sequence shown here is derived from an EMBL/GenBank/DDBJ whole genome shotgun (WGS) entry which is preliminary data.</text>
</comment>
<reference evidence="1 2" key="1">
    <citation type="submission" date="2018-02" db="EMBL/GenBank/DDBJ databases">
        <title>Comparative analysis of genomes of three Brevibacillus laterosporus strains producers of potent antimicrobials isolated from silage.</title>
        <authorList>
            <person name="Kojic M."/>
            <person name="Miljkovic M."/>
            <person name="Studholme D."/>
            <person name="Filipic B."/>
        </authorList>
    </citation>
    <scope>NUCLEOTIDE SEQUENCE [LARGE SCALE GENOMIC DNA]</scope>
    <source>
        <strain evidence="1 2">BGSP11</strain>
    </source>
</reference>
<name>A0AAP8QCR7_BRELA</name>
<evidence type="ECO:0000313" key="2">
    <source>
        <dbReference type="Proteomes" id="UP000239759"/>
    </source>
</evidence>
<dbReference type="AlphaFoldDB" id="A0AAP8QCR7"/>
<sequence>MDTIGIDPPLFICSIQLIKPPPTIFHSHHAPCPDYILFCLQKYKKGSSSLSLKIRTRNPWCHLNSPFSQRALLYRNKRALLHAIVRIPVPCIGETLRQSLPVCYKPYTLSVWTLKSPFCKLPALIFTNHQLSLAICMHTPLRHCACLSLWFIYKIPVNLSISIRNPSLAVNLYTCHPI</sequence>
<protein>
    <submittedName>
        <fullName evidence="1">Uncharacterized protein</fullName>
    </submittedName>
</protein>
<dbReference type="EMBL" id="PRKQ01000021">
    <property type="protein sequence ID" value="PPA93727.1"/>
    <property type="molecule type" value="Genomic_DNA"/>
</dbReference>
<evidence type="ECO:0000313" key="1">
    <source>
        <dbReference type="EMBL" id="PPA93727.1"/>
    </source>
</evidence>
<accession>A0AAP8QCR7</accession>
<dbReference type="Proteomes" id="UP000239759">
    <property type="component" value="Unassembled WGS sequence"/>
</dbReference>